<evidence type="ECO:0000313" key="3">
    <source>
        <dbReference type="Proteomes" id="UP001652680"/>
    </source>
</evidence>
<proteinExistence type="predicted"/>
<evidence type="ECO:0000313" key="2">
    <source>
        <dbReference type="EnsemblMetazoa" id="XP_044317428.1"/>
    </source>
</evidence>
<protein>
    <recommendedName>
        <fullName evidence="1">Reverse transcriptase domain-containing protein</fullName>
    </recommendedName>
</protein>
<name>A0ABM5JF25_DRORH</name>
<feature type="domain" description="Reverse transcriptase" evidence="1">
    <location>
        <begin position="81"/>
        <end position="199"/>
    </location>
</feature>
<sequence length="214" mass="24328">MEDYLKRGHMELITAADASEDPARCNYLAHHAVFKADSTTTRFRVVFDGSGKDSKGHSLNSRLHIGPPIQRDLIGVCLRFRQHLYVFCADIEKMFRGILVSDEHTQYQRIVWRKEESANLDHYRLLTVTYGLASSPFLAVRVLKQLANDYAEMYPSAAVVLNRDAYVDDIPTGCDKIKDLIALKDELISLLSKAQFNLRKRSSNCHALVTLRAQ</sequence>
<dbReference type="PANTHER" id="PTHR47331">
    <property type="entry name" value="PHD-TYPE DOMAIN-CONTAINING PROTEIN"/>
    <property type="match status" value="1"/>
</dbReference>
<dbReference type="InterPro" id="IPR000477">
    <property type="entry name" value="RT_dom"/>
</dbReference>
<keyword evidence="3" id="KW-1185">Reference proteome</keyword>
<dbReference type="SUPFAM" id="SSF56672">
    <property type="entry name" value="DNA/RNA polymerases"/>
    <property type="match status" value="1"/>
</dbReference>
<organism evidence="2 3">
    <name type="scientific">Drosophila rhopaloa</name>
    <name type="common">Fruit fly</name>
    <dbReference type="NCBI Taxonomy" id="1041015"/>
    <lineage>
        <taxon>Eukaryota</taxon>
        <taxon>Metazoa</taxon>
        <taxon>Ecdysozoa</taxon>
        <taxon>Arthropoda</taxon>
        <taxon>Hexapoda</taxon>
        <taxon>Insecta</taxon>
        <taxon>Pterygota</taxon>
        <taxon>Neoptera</taxon>
        <taxon>Endopterygota</taxon>
        <taxon>Diptera</taxon>
        <taxon>Brachycera</taxon>
        <taxon>Muscomorpha</taxon>
        <taxon>Ephydroidea</taxon>
        <taxon>Drosophilidae</taxon>
        <taxon>Drosophila</taxon>
        <taxon>Sophophora</taxon>
    </lineage>
</organism>
<evidence type="ECO:0000259" key="1">
    <source>
        <dbReference type="Pfam" id="PF00078"/>
    </source>
</evidence>
<reference evidence="2" key="2">
    <citation type="submission" date="2025-05" db="UniProtKB">
        <authorList>
            <consortium name="EnsemblMetazoa"/>
        </authorList>
    </citation>
    <scope>IDENTIFICATION</scope>
</reference>
<dbReference type="GeneID" id="123038041"/>
<dbReference type="PANTHER" id="PTHR47331:SF1">
    <property type="entry name" value="GAG-LIKE PROTEIN"/>
    <property type="match status" value="1"/>
</dbReference>
<dbReference type="InterPro" id="IPR043502">
    <property type="entry name" value="DNA/RNA_pol_sf"/>
</dbReference>
<reference evidence="3" key="1">
    <citation type="journal article" date="2021" name="Elife">
        <title>Highly contiguous assemblies of 101 drosophilid genomes.</title>
        <authorList>
            <person name="Kim B.Y."/>
            <person name="Wang J.R."/>
            <person name="Miller D.E."/>
            <person name="Barmina O."/>
            <person name="Delaney E."/>
            <person name="Thompson A."/>
            <person name="Comeault A.A."/>
            <person name="Peede D."/>
            <person name="D'Agostino E.R."/>
            <person name="Pelaez J."/>
            <person name="Aguilar J.M."/>
            <person name="Haji D."/>
            <person name="Matsunaga T."/>
            <person name="Armstrong E.E."/>
            <person name="Zych M."/>
            <person name="Ogawa Y."/>
            <person name="Stamenkovic-Radak M."/>
            <person name="Jelic M."/>
            <person name="Veselinovic M.S."/>
            <person name="Tanaskovic M."/>
            <person name="Eric P."/>
            <person name="Gao J.J."/>
            <person name="Katoh T.K."/>
            <person name="Toda M.J."/>
            <person name="Watabe H."/>
            <person name="Watada M."/>
            <person name="Davis J.S."/>
            <person name="Moyle L.C."/>
            <person name="Manoli G."/>
            <person name="Bertolini E."/>
            <person name="Kostal V."/>
            <person name="Hawley R.S."/>
            <person name="Takahashi A."/>
            <person name="Jones C.D."/>
            <person name="Price D.K."/>
            <person name="Whiteman N."/>
            <person name="Kopp A."/>
            <person name="Matute D.R."/>
            <person name="Petrov D.A."/>
        </authorList>
    </citation>
    <scope>NUCLEOTIDE SEQUENCE [LARGE SCALE GENOMIC DNA]</scope>
</reference>
<dbReference type="RefSeq" id="XP_044317428.1">
    <property type="nucleotide sequence ID" value="XM_044461493.1"/>
</dbReference>
<accession>A0ABM5JF25</accession>
<dbReference type="EnsemblMetazoa" id="XM_044461493.1">
    <property type="protein sequence ID" value="XP_044317428.1"/>
    <property type="gene ID" value="LOC123038041"/>
</dbReference>
<dbReference type="Pfam" id="PF00078">
    <property type="entry name" value="RVT_1"/>
    <property type="match status" value="1"/>
</dbReference>
<dbReference type="Proteomes" id="UP001652680">
    <property type="component" value="Unassembled WGS sequence"/>
</dbReference>